<dbReference type="PANTHER" id="PTHR32263">
    <property type="entry name" value="INACTIVE POLY [ADP-RIBOSE] POLYMERASE SRO4-RELATED"/>
    <property type="match status" value="1"/>
</dbReference>
<evidence type="ECO:0000313" key="9">
    <source>
        <dbReference type="Proteomes" id="UP000825729"/>
    </source>
</evidence>
<evidence type="ECO:0000259" key="5">
    <source>
        <dbReference type="PROSITE" id="PS50918"/>
    </source>
</evidence>
<feature type="domain" description="WWE" evidence="5">
    <location>
        <begin position="29"/>
        <end position="122"/>
    </location>
</feature>
<evidence type="ECO:0000256" key="1">
    <source>
        <dbReference type="ARBA" id="ARBA00004123"/>
    </source>
</evidence>
<dbReference type="SUPFAM" id="SSF56399">
    <property type="entry name" value="ADP-ribosylation"/>
    <property type="match status" value="1"/>
</dbReference>
<feature type="domain" description="PARP catalytic" evidence="6">
    <location>
        <begin position="191"/>
        <end position="413"/>
    </location>
</feature>
<dbReference type="SUPFAM" id="SSF117839">
    <property type="entry name" value="WWE domain"/>
    <property type="match status" value="1"/>
</dbReference>
<proteinExistence type="predicted"/>
<reference evidence="8 9" key="1">
    <citation type="submission" date="2021-07" db="EMBL/GenBank/DDBJ databases">
        <title>The Aristolochia fimbriata genome: insights into angiosperm evolution, floral development and chemical biosynthesis.</title>
        <authorList>
            <person name="Jiao Y."/>
        </authorList>
    </citation>
    <scope>NUCLEOTIDE SEQUENCE [LARGE SCALE GENOMIC DNA]</scope>
    <source>
        <strain evidence="8">IBCAS-2021</strain>
        <tissue evidence="8">Leaf</tissue>
    </source>
</reference>
<dbReference type="AlphaFoldDB" id="A0AAV7FCC4"/>
<keyword evidence="3" id="KW-0346">Stress response</keyword>
<dbReference type="PROSITE" id="PS50918">
    <property type="entry name" value="WWE"/>
    <property type="match status" value="1"/>
</dbReference>
<dbReference type="Pfam" id="PF12174">
    <property type="entry name" value="RST"/>
    <property type="match status" value="1"/>
</dbReference>
<evidence type="ECO:0000259" key="7">
    <source>
        <dbReference type="PROSITE" id="PS51879"/>
    </source>
</evidence>
<dbReference type="PROSITE" id="PS51879">
    <property type="entry name" value="RST"/>
    <property type="match status" value="1"/>
</dbReference>
<keyword evidence="4" id="KW-0539">Nucleus</keyword>
<dbReference type="InterPro" id="IPR037197">
    <property type="entry name" value="WWE_dom_sf"/>
</dbReference>
<comment type="caution">
    <text evidence="8">The sequence shown here is derived from an EMBL/GenBank/DDBJ whole genome shotgun (WGS) entry which is preliminary data.</text>
</comment>
<dbReference type="PROSITE" id="PS51059">
    <property type="entry name" value="PARP_CATALYTIC"/>
    <property type="match status" value="1"/>
</dbReference>
<evidence type="ECO:0000256" key="4">
    <source>
        <dbReference type="ARBA" id="ARBA00023242"/>
    </source>
</evidence>
<evidence type="ECO:0000259" key="6">
    <source>
        <dbReference type="PROSITE" id="PS51059"/>
    </source>
</evidence>
<dbReference type="Gene3D" id="3.90.228.10">
    <property type="match status" value="1"/>
</dbReference>
<dbReference type="InterPro" id="IPR004170">
    <property type="entry name" value="WWE_dom"/>
</dbReference>
<keyword evidence="2" id="KW-0217">Developmental protein</keyword>
<dbReference type="GO" id="GO:0003950">
    <property type="term" value="F:NAD+ poly-ADP-ribosyltransferase activity"/>
    <property type="evidence" value="ECO:0007669"/>
    <property type="project" value="InterPro"/>
</dbReference>
<evidence type="ECO:0000256" key="2">
    <source>
        <dbReference type="ARBA" id="ARBA00022473"/>
    </source>
</evidence>
<evidence type="ECO:0000256" key="3">
    <source>
        <dbReference type="ARBA" id="ARBA00023016"/>
    </source>
</evidence>
<feature type="domain" description="RST" evidence="7">
    <location>
        <begin position="422"/>
        <end position="493"/>
    </location>
</feature>
<comment type="subcellular location">
    <subcellularLocation>
        <location evidence="1">Nucleus</location>
    </subcellularLocation>
</comment>
<evidence type="ECO:0000313" key="8">
    <source>
        <dbReference type="EMBL" id="KAG9457692.1"/>
    </source>
</evidence>
<protein>
    <recommendedName>
        <fullName evidence="10">Poly [ADP-ribose] polymerase</fullName>
    </recommendedName>
</protein>
<sequence>MENVNLNRISPSKRKLEIQSSIAQPAKFARASIKNQELVSVKWNVAENYSNFAKSMLPRRVMFYSDKEWKDFPEDVILLVVDAFKSRRSAVEVTIASNDFLLDFLRMTLFNLETGTQQSVAWIDLSDKCFFPKYCLDIENTPPGNDDTEVKLEIDISVADSSEPENCNKIERDFETNEVIAENGVPCLNASLNAFASDFVGDSLVAKLEAGSKDYVVIQNAFLTGFGESVKSENIISIYRYMPTGCSALARLQSFEKQIEITKKYRGDANVRRAWHGSSGKSIGGILRYGFGLNRRPSNELVYGAGIYFSPEDCAHVSARYSDVDENAVQHMLLCQVIMGSMELVQRGSKQFHPSCEKFDSGVDNLQNPKHYVVWSTHMNTHIHPEYVVAFKLPPSVREKLVEPTLNVTKFVDNKSGGPQVKQPSSPWMPIPMIFAAIQNSISTQAKDALGRYYNDFESKLITREEFVRRLRLIVGDRLLKFILMRFHFKPRTVGAVQEKTDGTEHMTSGLSH</sequence>
<dbReference type="PANTHER" id="PTHR32263:SF5">
    <property type="entry name" value="INACTIVE POLY [ADP-RIBOSE] POLYMERASE SRO1-RELATED"/>
    <property type="match status" value="1"/>
</dbReference>
<dbReference type="Pfam" id="PF00644">
    <property type="entry name" value="PARP"/>
    <property type="match status" value="1"/>
</dbReference>
<accession>A0AAV7FCC4</accession>
<gene>
    <name evidence="8" type="ORF">H6P81_002200</name>
</gene>
<dbReference type="Proteomes" id="UP000825729">
    <property type="component" value="Unassembled WGS sequence"/>
</dbReference>
<dbReference type="EMBL" id="JAINDJ010000002">
    <property type="protein sequence ID" value="KAG9457692.1"/>
    <property type="molecule type" value="Genomic_DNA"/>
</dbReference>
<keyword evidence="9" id="KW-1185">Reference proteome</keyword>
<organism evidence="8 9">
    <name type="scientific">Aristolochia fimbriata</name>
    <name type="common">White veined hardy Dutchman's pipe vine</name>
    <dbReference type="NCBI Taxonomy" id="158543"/>
    <lineage>
        <taxon>Eukaryota</taxon>
        <taxon>Viridiplantae</taxon>
        <taxon>Streptophyta</taxon>
        <taxon>Embryophyta</taxon>
        <taxon>Tracheophyta</taxon>
        <taxon>Spermatophyta</taxon>
        <taxon>Magnoliopsida</taxon>
        <taxon>Magnoliidae</taxon>
        <taxon>Piperales</taxon>
        <taxon>Aristolochiaceae</taxon>
        <taxon>Aristolochia</taxon>
    </lineage>
</organism>
<evidence type="ECO:0008006" key="10">
    <source>
        <dbReference type="Google" id="ProtNLM"/>
    </source>
</evidence>
<name>A0AAV7FCC4_ARIFI</name>
<dbReference type="GO" id="GO:0005634">
    <property type="term" value="C:nucleus"/>
    <property type="evidence" value="ECO:0007669"/>
    <property type="project" value="UniProtKB-SubCell"/>
</dbReference>
<dbReference type="InterPro" id="IPR057823">
    <property type="entry name" value="WWE_RCD1"/>
</dbReference>
<dbReference type="InterPro" id="IPR044964">
    <property type="entry name" value="RCD1/SRO1-5"/>
</dbReference>
<dbReference type="InterPro" id="IPR012317">
    <property type="entry name" value="Poly(ADP-ribose)pol_cat_dom"/>
</dbReference>
<dbReference type="InterPro" id="IPR022003">
    <property type="entry name" value="RST"/>
</dbReference>
<dbReference type="Pfam" id="PF23467">
    <property type="entry name" value="WWE_5"/>
    <property type="match status" value="1"/>
</dbReference>